<evidence type="ECO:0000313" key="8">
    <source>
        <dbReference type="EMBL" id="SDE20588.1"/>
    </source>
</evidence>
<keyword evidence="3 6" id="KW-1133">Transmembrane helix</keyword>
<reference evidence="9" key="1">
    <citation type="submission" date="2016-10" db="EMBL/GenBank/DDBJ databases">
        <authorList>
            <person name="Varghese N."/>
            <person name="Submissions S."/>
        </authorList>
    </citation>
    <scope>NUCLEOTIDE SEQUENCE [LARGE SCALE GENOMIC DNA]</scope>
    <source>
        <strain evidence="9">DSM 25811 / CCM 8410 / LMG 26954 / E90</strain>
    </source>
</reference>
<dbReference type="STRING" id="1285928.SAMN04487894_12632"/>
<protein>
    <submittedName>
        <fullName evidence="8">HlyD family secretion protein</fullName>
    </submittedName>
</protein>
<dbReference type="RefSeq" id="WP_176954545.1">
    <property type="nucleotide sequence ID" value="NZ_FMZO01000026.1"/>
</dbReference>
<accession>A0A1G7B0E7</accession>
<dbReference type="InterPro" id="IPR050739">
    <property type="entry name" value="MFP"/>
</dbReference>
<feature type="coiled-coil region" evidence="5">
    <location>
        <begin position="263"/>
        <end position="290"/>
    </location>
</feature>
<organism evidence="8 9">
    <name type="scientific">Niabella drilacis (strain DSM 25811 / CCM 8410 / CCUG 62505 / LMG 26954 / E90)</name>
    <dbReference type="NCBI Taxonomy" id="1285928"/>
    <lineage>
        <taxon>Bacteria</taxon>
        <taxon>Pseudomonadati</taxon>
        <taxon>Bacteroidota</taxon>
        <taxon>Chitinophagia</taxon>
        <taxon>Chitinophagales</taxon>
        <taxon>Chitinophagaceae</taxon>
        <taxon>Niabella</taxon>
    </lineage>
</organism>
<evidence type="ECO:0000313" key="9">
    <source>
        <dbReference type="Proteomes" id="UP000198757"/>
    </source>
</evidence>
<keyword evidence="2 6" id="KW-0812">Transmembrane</keyword>
<dbReference type="PANTHER" id="PTHR30386:SF26">
    <property type="entry name" value="TRANSPORT PROTEIN COMB"/>
    <property type="match status" value="1"/>
</dbReference>
<dbReference type="GO" id="GO:0016020">
    <property type="term" value="C:membrane"/>
    <property type="evidence" value="ECO:0007669"/>
    <property type="project" value="UniProtKB-SubCell"/>
</dbReference>
<name>A0A1G7B0E7_NIADE</name>
<sequence>MKNMHRDIVELSRADLETLPLGEDQGEAFRERSDIAQEIISRRPDFWEKWALIVFLVLLLLLTAGTWFIKYPDIIEAGAVLTGQNAPKEIVPKQTGKLTALFVQNNEHVKQGQILGWLESNADTKEVIALSARLDSSLKMLGGGLPGSIVGLFNTRFNNLGELQAGYQTFVTALQQYNDYLVNGFYSRRKELLSSDIASLQNMKEKVTQQKEFTTKDNELARTTFEMNEKLFREKVISAEEYRQAQSALLNKQKSDPQMEISLITQQSQIRDKQKEIDQLNHDILQQQQTFEQVLQTLKSNVDEWLRQYTLQAPAGGTVVFALPLQQNQYLQAGKILGYVNPPDSKYYAEVKLSQSNFGKVDTGMKVQLRFDAYPYQEMGFVPGILNYVSAISIDSTFLGTVQLNQGLLTNQERTIQYKNGLKARALIITKDMRLLERLYYSIVKSTTVNK</sequence>
<evidence type="ECO:0000259" key="7">
    <source>
        <dbReference type="Pfam" id="PF26002"/>
    </source>
</evidence>
<feature type="coiled-coil region" evidence="5">
    <location>
        <begin position="190"/>
        <end position="217"/>
    </location>
</feature>
<dbReference type="Proteomes" id="UP000198757">
    <property type="component" value="Unassembled WGS sequence"/>
</dbReference>
<keyword evidence="5" id="KW-0175">Coiled coil</keyword>
<comment type="subcellular location">
    <subcellularLocation>
        <location evidence="1">Membrane</location>
        <topology evidence="1">Single-pass membrane protein</topology>
    </subcellularLocation>
</comment>
<dbReference type="PANTHER" id="PTHR30386">
    <property type="entry name" value="MEMBRANE FUSION SUBUNIT OF EMRAB-TOLC MULTIDRUG EFFLUX PUMP"/>
    <property type="match status" value="1"/>
</dbReference>
<keyword evidence="4 6" id="KW-0472">Membrane</keyword>
<dbReference type="AlphaFoldDB" id="A0A1G7B0E7"/>
<keyword evidence="9" id="KW-1185">Reference proteome</keyword>
<evidence type="ECO:0000256" key="5">
    <source>
        <dbReference type="SAM" id="Coils"/>
    </source>
</evidence>
<dbReference type="InterPro" id="IPR058982">
    <property type="entry name" value="Beta-barrel_AprE"/>
</dbReference>
<dbReference type="Pfam" id="PF26002">
    <property type="entry name" value="Beta-barrel_AprE"/>
    <property type="match status" value="1"/>
</dbReference>
<evidence type="ECO:0000256" key="1">
    <source>
        <dbReference type="ARBA" id="ARBA00004167"/>
    </source>
</evidence>
<evidence type="ECO:0000256" key="6">
    <source>
        <dbReference type="SAM" id="Phobius"/>
    </source>
</evidence>
<dbReference type="EMBL" id="FMZO01000026">
    <property type="protein sequence ID" value="SDE20588.1"/>
    <property type="molecule type" value="Genomic_DNA"/>
</dbReference>
<proteinExistence type="predicted"/>
<gene>
    <name evidence="8" type="ORF">SAMN04487894_12632</name>
</gene>
<feature type="transmembrane region" description="Helical" evidence="6">
    <location>
        <begin position="50"/>
        <end position="69"/>
    </location>
</feature>
<dbReference type="Gene3D" id="2.40.50.100">
    <property type="match status" value="1"/>
</dbReference>
<evidence type="ECO:0000256" key="2">
    <source>
        <dbReference type="ARBA" id="ARBA00022692"/>
    </source>
</evidence>
<evidence type="ECO:0000256" key="3">
    <source>
        <dbReference type="ARBA" id="ARBA00022989"/>
    </source>
</evidence>
<dbReference type="PRINTS" id="PR01490">
    <property type="entry name" value="RTXTOXIND"/>
</dbReference>
<evidence type="ECO:0000256" key="4">
    <source>
        <dbReference type="ARBA" id="ARBA00023136"/>
    </source>
</evidence>
<feature type="domain" description="AprE-like beta-barrel" evidence="7">
    <location>
        <begin position="349"/>
        <end position="430"/>
    </location>
</feature>